<dbReference type="SUPFAM" id="SSF143011">
    <property type="entry name" value="RelE-like"/>
    <property type="match status" value="1"/>
</dbReference>
<dbReference type="Pfam" id="PF05016">
    <property type="entry name" value="ParE_toxin"/>
    <property type="match status" value="1"/>
</dbReference>
<dbReference type="Gene3D" id="3.30.2310.20">
    <property type="entry name" value="RelE-like"/>
    <property type="match status" value="1"/>
</dbReference>
<gene>
    <name evidence="2" type="ORF">OCV43_11920</name>
</gene>
<evidence type="ECO:0000313" key="3">
    <source>
        <dbReference type="Proteomes" id="UP001209666"/>
    </source>
</evidence>
<dbReference type="Proteomes" id="UP001209666">
    <property type="component" value="Unassembled WGS sequence"/>
</dbReference>
<organism evidence="2 3">
    <name type="scientific">Roseburia amylophila</name>
    <dbReference type="NCBI Taxonomy" id="2981794"/>
    <lineage>
        <taxon>Bacteria</taxon>
        <taxon>Bacillati</taxon>
        <taxon>Bacillota</taxon>
        <taxon>Clostridia</taxon>
        <taxon>Lachnospirales</taxon>
        <taxon>Lachnospiraceae</taxon>
        <taxon>Roseburia</taxon>
    </lineage>
</organism>
<keyword evidence="3" id="KW-1185">Reference proteome</keyword>
<comment type="caution">
    <text evidence="2">The sequence shown here is derived from an EMBL/GenBank/DDBJ whole genome shotgun (WGS) entry which is preliminary data.</text>
</comment>
<evidence type="ECO:0000313" key="2">
    <source>
        <dbReference type="EMBL" id="MCU6717964.1"/>
    </source>
</evidence>
<evidence type="ECO:0000256" key="1">
    <source>
        <dbReference type="ARBA" id="ARBA00022649"/>
    </source>
</evidence>
<keyword evidence="1" id="KW-1277">Toxin-antitoxin system</keyword>
<dbReference type="EMBL" id="JAOQKI010000022">
    <property type="protein sequence ID" value="MCU6717964.1"/>
    <property type="molecule type" value="Genomic_DNA"/>
</dbReference>
<reference evidence="2 3" key="1">
    <citation type="journal article" date="2021" name="ISME Commun">
        <title>Automated analysis of genomic sequences facilitates high-throughput and comprehensive description of bacteria.</title>
        <authorList>
            <person name="Hitch T.C.A."/>
        </authorList>
    </citation>
    <scope>NUCLEOTIDE SEQUENCE [LARGE SCALE GENOMIC DNA]</scope>
    <source>
        <strain evidence="2 3">Sanger_19</strain>
    </source>
</reference>
<dbReference type="InterPro" id="IPR007712">
    <property type="entry name" value="RelE/ParE_toxin"/>
</dbReference>
<dbReference type="InterPro" id="IPR035093">
    <property type="entry name" value="RelE/ParE_toxin_dom_sf"/>
</dbReference>
<protein>
    <submittedName>
        <fullName evidence="2">Type II toxin-antitoxin system RelE/ParE family toxin</fullName>
    </submittedName>
</protein>
<dbReference type="RefSeq" id="WP_262624185.1">
    <property type="nucleotide sequence ID" value="NZ_JAOQKI010000022.1"/>
</dbReference>
<proteinExistence type="predicted"/>
<sequence>MSYQVYITSTAEHDIMRAADYIEFTLKNPDVADNLLDAATERIDSLADLPQKFHPADDPILASWGIRFVKINNYLVFYTIDEEKQTVIIVRFLYQKSNWTSILRQGFPLV</sequence>
<accession>A0ABT2SFW8</accession>
<name>A0ABT2SFW8_9FIRM</name>